<reference evidence="4 5" key="1">
    <citation type="journal article" date="2014" name="Genome Announc.">
        <title>Draft Genome Sequence of the Haloacid-Degrading Burkholderia caribensis Strain MBA4.</title>
        <authorList>
            <person name="Pan Y."/>
            <person name="Kong K.F."/>
            <person name="Tsang J.S."/>
        </authorList>
    </citation>
    <scope>NUCLEOTIDE SEQUENCE [LARGE SCALE GENOMIC DNA]</scope>
    <source>
        <strain evidence="4 5">852011</strain>
    </source>
</reference>
<dbReference type="GO" id="GO:0016020">
    <property type="term" value="C:membrane"/>
    <property type="evidence" value="ECO:0007669"/>
    <property type="project" value="InterPro"/>
</dbReference>
<evidence type="ECO:0000313" key="6">
    <source>
        <dbReference type="Proteomes" id="UP001462961"/>
    </source>
</evidence>
<reference evidence="3 6" key="3">
    <citation type="submission" date="2024-01" db="EMBL/GenBank/DDBJ databases">
        <title>The diversity of rhizobia nodulating Mimosa spp. in eleven states of Brazil covering several biomes is determined by host plant, location, and edaphic factors.</title>
        <authorList>
            <person name="Rouws L."/>
            <person name="Barauna A."/>
            <person name="Beukes C."/>
            <person name="De Faria S.M."/>
            <person name="Gross E."/>
            <person name="Dos Reis Junior F.B."/>
            <person name="Simon M."/>
            <person name="Maluk M."/>
            <person name="Odee D.W."/>
            <person name="Kenicer G."/>
            <person name="Young J.P.W."/>
            <person name="Reis V.M."/>
            <person name="Zilli J."/>
            <person name="James E.K."/>
        </authorList>
    </citation>
    <scope>NUCLEOTIDE SEQUENCE [LARGE SCALE GENOMIC DNA]</scope>
    <source>
        <strain evidence="3 6">JHI1651</strain>
    </source>
</reference>
<dbReference type="GO" id="GO:0004190">
    <property type="term" value="F:aspartic-type endopeptidase activity"/>
    <property type="evidence" value="ECO:0007669"/>
    <property type="project" value="UniProtKB-EC"/>
</dbReference>
<keyword evidence="3" id="KW-0378">Hydrolase</keyword>
<dbReference type="InterPro" id="IPR000045">
    <property type="entry name" value="Prepilin_IV_endopep_pep"/>
</dbReference>
<reference evidence="4" key="2">
    <citation type="submission" date="2016-06" db="EMBL/GenBank/DDBJ databases">
        <authorList>
            <person name="Huang P."/>
            <person name="Jiang X."/>
            <person name="Liu X."/>
        </authorList>
    </citation>
    <scope>NUCLEOTIDE SEQUENCE</scope>
    <source>
        <strain evidence="4">852011</strain>
    </source>
</reference>
<dbReference type="EMBL" id="CP015958">
    <property type="protein sequence ID" value="QLB63737.1"/>
    <property type="molecule type" value="Genomic_DNA"/>
</dbReference>
<evidence type="ECO:0000256" key="1">
    <source>
        <dbReference type="SAM" id="Phobius"/>
    </source>
</evidence>
<gene>
    <name evidence="4" type="ORF">A9O66_15935</name>
    <name evidence="3" type="ORF">VOI32_19610</name>
</gene>
<feature type="transmembrane region" description="Helical" evidence="1">
    <location>
        <begin position="29"/>
        <end position="46"/>
    </location>
</feature>
<dbReference type="EC" id="3.4.23.43" evidence="3"/>
<feature type="domain" description="Prepilin type IV endopeptidase peptidase" evidence="2">
    <location>
        <begin position="9"/>
        <end position="112"/>
    </location>
</feature>
<feature type="transmembrane region" description="Helical" evidence="1">
    <location>
        <begin position="100"/>
        <end position="120"/>
    </location>
</feature>
<proteinExistence type="predicted"/>
<evidence type="ECO:0000313" key="5">
    <source>
        <dbReference type="Proteomes" id="UP000509548"/>
    </source>
</evidence>
<keyword evidence="1" id="KW-0472">Membrane</keyword>
<dbReference type="EMBL" id="JAYLVJ010000023">
    <property type="protein sequence ID" value="MEO1756135.1"/>
    <property type="molecule type" value="Genomic_DNA"/>
</dbReference>
<dbReference type="Proteomes" id="UP000509548">
    <property type="component" value="Chromosome 1"/>
</dbReference>
<organism evidence="4 5">
    <name type="scientific">Paraburkholderia caribensis</name>
    <dbReference type="NCBI Taxonomy" id="75105"/>
    <lineage>
        <taxon>Bacteria</taxon>
        <taxon>Pseudomonadati</taxon>
        <taxon>Pseudomonadota</taxon>
        <taxon>Betaproteobacteria</taxon>
        <taxon>Burkholderiales</taxon>
        <taxon>Burkholderiaceae</taxon>
        <taxon>Paraburkholderia</taxon>
    </lineage>
</organism>
<dbReference type="Pfam" id="PF01478">
    <property type="entry name" value="Peptidase_A24"/>
    <property type="match status" value="1"/>
</dbReference>
<keyword evidence="1" id="KW-0812">Transmembrane</keyword>
<dbReference type="AlphaFoldDB" id="A0A9Q6WM85"/>
<sequence length="164" mass="16972">MATWIGSLTFVAWATTVAACDLRYRRVTNALIAAGLIAAFACTFTVRMPFGVGPAQAALGALLGLAALLPFFALRVMGAADVKVFAVLGAWCGPHALLDLWIAASILAGLHALALLVATRTPLATLVRSGEATFGLRGHRATPYVTCLAIPALGMLVLRQLGGT</sequence>
<dbReference type="Gene3D" id="1.20.120.1220">
    <property type="match status" value="1"/>
</dbReference>
<keyword evidence="1" id="KW-1133">Transmembrane helix</keyword>
<protein>
    <submittedName>
        <fullName evidence="3">Prepilin peptidase</fullName>
        <ecNumber evidence="3">3.4.23.43</ecNumber>
    </submittedName>
</protein>
<dbReference type="Proteomes" id="UP001462961">
    <property type="component" value="Unassembled WGS sequence"/>
</dbReference>
<evidence type="ECO:0000313" key="4">
    <source>
        <dbReference type="EMBL" id="QLB63737.1"/>
    </source>
</evidence>
<feature type="transmembrane region" description="Helical" evidence="1">
    <location>
        <begin position="141"/>
        <end position="161"/>
    </location>
</feature>
<keyword evidence="6" id="KW-1185">Reference proteome</keyword>
<evidence type="ECO:0000313" key="3">
    <source>
        <dbReference type="EMBL" id="MEO1756135.1"/>
    </source>
</evidence>
<feature type="transmembrane region" description="Helical" evidence="1">
    <location>
        <begin position="58"/>
        <end position="80"/>
    </location>
</feature>
<name>A0A9Q6WM85_9BURK</name>
<accession>A0A9Q6WM85</accession>
<dbReference type="RefSeq" id="WP_060600411.1">
    <property type="nucleotide sequence ID" value="NZ_CADFFM010000002.1"/>
</dbReference>
<evidence type="ECO:0000259" key="2">
    <source>
        <dbReference type="Pfam" id="PF01478"/>
    </source>
</evidence>